<name>A0AAD3N394_LATJO</name>
<accession>A0AAD3N394</accession>
<comment type="caution">
    <text evidence="1">The sequence shown here is derived from an EMBL/GenBank/DDBJ whole genome shotgun (WGS) entry which is preliminary data.</text>
</comment>
<dbReference type="Proteomes" id="UP001279410">
    <property type="component" value="Unassembled WGS sequence"/>
</dbReference>
<sequence>MTRSPGACIPKQANSARLQGMQRHLLFKTLEREHIIDQSSGDNFYVIEKGVYDIFCGRTDRAFVSESMTTREFWRAGSYVQRMASRHNRCFRGKGALWSLVRSQQGQ</sequence>
<organism evidence="1 2">
    <name type="scientific">Lates japonicus</name>
    <name type="common">Japanese lates</name>
    <dbReference type="NCBI Taxonomy" id="270547"/>
    <lineage>
        <taxon>Eukaryota</taxon>
        <taxon>Metazoa</taxon>
        <taxon>Chordata</taxon>
        <taxon>Craniata</taxon>
        <taxon>Vertebrata</taxon>
        <taxon>Euteleostomi</taxon>
        <taxon>Actinopterygii</taxon>
        <taxon>Neopterygii</taxon>
        <taxon>Teleostei</taxon>
        <taxon>Neoteleostei</taxon>
        <taxon>Acanthomorphata</taxon>
        <taxon>Carangaria</taxon>
        <taxon>Carangaria incertae sedis</taxon>
        <taxon>Centropomidae</taxon>
        <taxon>Lates</taxon>
    </lineage>
</organism>
<evidence type="ECO:0000313" key="1">
    <source>
        <dbReference type="EMBL" id="GLD64492.1"/>
    </source>
</evidence>
<protein>
    <submittedName>
        <fullName evidence="1">Protein kinase, cAMP-dependent, regulatory, type II, alpha, B</fullName>
    </submittedName>
</protein>
<proteinExistence type="predicted"/>
<evidence type="ECO:0000313" key="2">
    <source>
        <dbReference type="Proteomes" id="UP001279410"/>
    </source>
</evidence>
<reference evidence="1" key="1">
    <citation type="submission" date="2022-08" db="EMBL/GenBank/DDBJ databases">
        <title>Genome sequencing of akame (Lates japonicus).</title>
        <authorList>
            <person name="Hashiguchi Y."/>
            <person name="Takahashi H."/>
        </authorList>
    </citation>
    <scope>NUCLEOTIDE SEQUENCE</scope>
    <source>
        <strain evidence="1">Kochi</strain>
    </source>
</reference>
<gene>
    <name evidence="1" type="ORF">AKAME5_001603400</name>
</gene>
<keyword evidence="2" id="KW-1185">Reference proteome</keyword>
<dbReference type="AlphaFoldDB" id="A0AAD3N394"/>
<dbReference type="EMBL" id="BRZM01000069">
    <property type="protein sequence ID" value="GLD64492.1"/>
    <property type="molecule type" value="Genomic_DNA"/>
</dbReference>